<dbReference type="HOGENOM" id="CLU_2082183_0_0_14"/>
<evidence type="ECO:0000313" key="1">
    <source>
        <dbReference type="EMBL" id="AEG72766.1"/>
    </source>
</evidence>
<dbReference type="Proteomes" id="UP000007952">
    <property type="component" value="Chromosome"/>
</dbReference>
<accession>F6FHM7</accession>
<reference key="2">
    <citation type="submission" date="2011-05" db="EMBL/GenBank/DDBJ databases">
        <title>The Genome of Mycoplasma haemofelis Strain Ohio2, a pathogenic hemoplasma of the cat.</title>
        <authorList>
            <person name="Santos A.P."/>
            <person name="Guimaraes A.M.S."/>
            <person name="SanMiguel P.J."/>
            <person name="Martin S.W."/>
            <person name="Messick J.B."/>
        </authorList>
    </citation>
    <scope>NUCLEOTIDE SEQUENCE</scope>
    <source>
        <strain>Ohio2</strain>
    </source>
</reference>
<name>F6FHM7_MYCHI</name>
<dbReference type="BioCyc" id="MHAE859194:G1GR7-483-MONOMER"/>
<dbReference type="KEGG" id="mhf:MHF_0494"/>
<dbReference type="EMBL" id="CP002808">
    <property type="protein sequence ID" value="AEG72766.1"/>
    <property type="molecule type" value="Genomic_DNA"/>
</dbReference>
<protein>
    <submittedName>
        <fullName evidence="1">Uncharacterized protein</fullName>
    </submittedName>
</protein>
<sequence>MFKLLSLTSTILGGSLLVGLGSLSLGSSNPKSQISLSLVSTEGEGVKVKGRCKVVYANTDTPSVSETRSDNPADEESWKEKVIDGDIKKKVEEDCKSGKTSYLSFENGKWIYKFSSG</sequence>
<dbReference type="STRING" id="859194.MHF_0494"/>
<evidence type="ECO:0000313" key="2">
    <source>
        <dbReference type="Proteomes" id="UP000007952"/>
    </source>
</evidence>
<gene>
    <name evidence="1" type="ordered locus">MHF_0494</name>
</gene>
<dbReference type="AlphaFoldDB" id="F6FHM7"/>
<proteinExistence type="predicted"/>
<reference evidence="1 2" key="1">
    <citation type="journal article" date="2011" name="J. Bacteriol.">
        <title>Complete genome sequences of two hemotropic Mycoplasmas, Mycoplasma haemofelis strain Ohio2 and Mycoplasma suis strain Illinois.</title>
        <authorList>
            <person name="Messick J.B."/>
            <person name="Santos A.P."/>
            <person name="Guimaraes A.M."/>
        </authorList>
    </citation>
    <scope>NUCLEOTIDE SEQUENCE [LARGE SCALE GENOMIC DNA]</scope>
    <source>
        <strain evidence="1 2">Ohio2</strain>
    </source>
</reference>
<organism evidence="1 2">
    <name type="scientific">Mycoplasma haemofelis (strain Ohio2)</name>
    <dbReference type="NCBI Taxonomy" id="859194"/>
    <lineage>
        <taxon>Bacteria</taxon>
        <taxon>Bacillati</taxon>
        <taxon>Mycoplasmatota</taxon>
        <taxon>Mollicutes</taxon>
        <taxon>Mycoplasmataceae</taxon>
        <taxon>Mycoplasma</taxon>
    </lineage>
</organism>